<name>A0A4Z2IG69_9TELE</name>
<protein>
    <submittedName>
        <fullName evidence="1">Uncharacterized protein</fullName>
    </submittedName>
</protein>
<dbReference type="EMBL" id="SRLO01000088">
    <property type="protein sequence ID" value="TNN76930.1"/>
    <property type="molecule type" value="Genomic_DNA"/>
</dbReference>
<dbReference type="AlphaFoldDB" id="A0A4Z2IG69"/>
<keyword evidence="2" id="KW-1185">Reference proteome</keyword>
<reference evidence="1 2" key="1">
    <citation type="submission" date="2019-03" db="EMBL/GenBank/DDBJ databases">
        <title>First draft genome of Liparis tanakae, snailfish: a comprehensive survey of snailfish specific genes.</title>
        <authorList>
            <person name="Kim W."/>
            <person name="Song I."/>
            <person name="Jeong J.-H."/>
            <person name="Kim D."/>
            <person name="Kim S."/>
            <person name="Ryu S."/>
            <person name="Song J.Y."/>
            <person name="Lee S.K."/>
        </authorList>
    </citation>
    <scope>NUCLEOTIDE SEQUENCE [LARGE SCALE GENOMIC DNA]</scope>
    <source>
        <tissue evidence="1">Muscle</tissue>
    </source>
</reference>
<evidence type="ECO:0000313" key="1">
    <source>
        <dbReference type="EMBL" id="TNN76930.1"/>
    </source>
</evidence>
<gene>
    <name evidence="1" type="ORF">EYF80_012776</name>
</gene>
<evidence type="ECO:0000313" key="2">
    <source>
        <dbReference type="Proteomes" id="UP000314294"/>
    </source>
</evidence>
<proteinExistence type="predicted"/>
<sequence length="129" mass="13300">MEAPVPTSAAKGAAFAVRRPQVAVHRAGLGPHLCVTVGQSECLLAGRAAASTGDAFQKTRALPGFGSPHHAVCPSRFGHPLALKRPDALNWEPQSGELAASCPGHRGCRGGLMTAPHANTANRKLTPVL</sequence>
<dbReference type="Proteomes" id="UP000314294">
    <property type="component" value="Unassembled WGS sequence"/>
</dbReference>
<accession>A0A4Z2IG69</accession>
<organism evidence="1 2">
    <name type="scientific">Liparis tanakae</name>
    <name type="common">Tanaka's snailfish</name>
    <dbReference type="NCBI Taxonomy" id="230148"/>
    <lineage>
        <taxon>Eukaryota</taxon>
        <taxon>Metazoa</taxon>
        <taxon>Chordata</taxon>
        <taxon>Craniata</taxon>
        <taxon>Vertebrata</taxon>
        <taxon>Euteleostomi</taxon>
        <taxon>Actinopterygii</taxon>
        <taxon>Neopterygii</taxon>
        <taxon>Teleostei</taxon>
        <taxon>Neoteleostei</taxon>
        <taxon>Acanthomorphata</taxon>
        <taxon>Eupercaria</taxon>
        <taxon>Perciformes</taxon>
        <taxon>Cottioidei</taxon>
        <taxon>Cottales</taxon>
        <taxon>Liparidae</taxon>
        <taxon>Liparis</taxon>
    </lineage>
</organism>
<comment type="caution">
    <text evidence="1">The sequence shown here is derived from an EMBL/GenBank/DDBJ whole genome shotgun (WGS) entry which is preliminary data.</text>
</comment>